<sequence>MRDYRVLYSGDYIVQRVAEAKKTRVKSTTLNSAPPVSNEQPPTSTPTPTTTPTTSTTAKTTTSKFASTKNKLRKTKNKTSTSKKHPAKHDGDHQISMTAATKVKFSRKPSNSTRAPMKQTRRPSSSSRDVTAKAEHSSSPSPQHNSKTTTRVPQFSRTTKKPARRISNHKNSRLSMVTTASKPPLSLIATKKKSNRTAHRKPLKSLKFNETDNSQLRTTIANTKKKQQQQQQPHLGIARNIQINLTTAFDEGDAVLTSLEASFLQDDLA</sequence>
<keyword evidence="3" id="KW-1185">Reference proteome</keyword>
<evidence type="ECO:0000313" key="4">
    <source>
        <dbReference type="WBParaSite" id="ASIM_0000297701-mRNA-1"/>
    </source>
</evidence>
<dbReference type="WBParaSite" id="ASIM_0000297701-mRNA-1">
    <property type="protein sequence ID" value="ASIM_0000297701-mRNA-1"/>
    <property type="gene ID" value="ASIM_0000297701"/>
</dbReference>
<feature type="compositionally biased region" description="Polar residues" evidence="1">
    <location>
        <begin position="26"/>
        <end position="40"/>
    </location>
</feature>
<dbReference type="EMBL" id="UYRR01004032">
    <property type="protein sequence ID" value="VDK20686.1"/>
    <property type="molecule type" value="Genomic_DNA"/>
</dbReference>
<evidence type="ECO:0000313" key="2">
    <source>
        <dbReference type="EMBL" id="VDK20686.1"/>
    </source>
</evidence>
<feature type="region of interest" description="Disordered" evidence="1">
    <location>
        <begin position="21"/>
        <end position="176"/>
    </location>
</feature>
<name>A0A0M3J5Z3_ANISI</name>
<reference evidence="2 3" key="2">
    <citation type="submission" date="2018-11" db="EMBL/GenBank/DDBJ databases">
        <authorList>
            <consortium name="Pathogen Informatics"/>
        </authorList>
    </citation>
    <scope>NUCLEOTIDE SEQUENCE [LARGE SCALE GENOMIC DNA]</scope>
</reference>
<dbReference type="Proteomes" id="UP000267096">
    <property type="component" value="Unassembled WGS sequence"/>
</dbReference>
<protein>
    <submittedName>
        <fullName evidence="2 4">Uncharacterized protein</fullName>
    </submittedName>
</protein>
<reference evidence="4" key="1">
    <citation type="submission" date="2017-02" db="UniProtKB">
        <authorList>
            <consortium name="WormBaseParasite"/>
        </authorList>
    </citation>
    <scope>IDENTIFICATION</scope>
</reference>
<dbReference type="AlphaFoldDB" id="A0A0M3J5Z3"/>
<feature type="compositionally biased region" description="Basic residues" evidence="1">
    <location>
        <begin position="158"/>
        <end position="172"/>
    </location>
</feature>
<accession>A0A0M3J5Z3</accession>
<evidence type="ECO:0000313" key="3">
    <source>
        <dbReference type="Proteomes" id="UP000267096"/>
    </source>
</evidence>
<evidence type="ECO:0000256" key="1">
    <source>
        <dbReference type="SAM" id="MobiDB-lite"/>
    </source>
</evidence>
<feature type="compositionally biased region" description="Basic residues" evidence="1">
    <location>
        <begin position="70"/>
        <end position="87"/>
    </location>
</feature>
<organism evidence="4">
    <name type="scientific">Anisakis simplex</name>
    <name type="common">Herring worm</name>
    <dbReference type="NCBI Taxonomy" id="6269"/>
    <lineage>
        <taxon>Eukaryota</taxon>
        <taxon>Metazoa</taxon>
        <taxon>Ecdysozoa</taxon>
        <taxon>Nematoda</taxon>
        <taxon>Chromadorea</taxon>
        <taxon>Rhabditida</taxon>
        <taxon>Spirurina</taxon>
        <taxon>Ascaridomorpha</taxon>
        <taxon>Ascaridoidea</taxon>
        <taxon>Anisakidae</taxon>
        <taxon>Anisakis</taxon>
        <taxon>Anisakis simplex complex</taxon>
    </lineage>
</organism>
<proteinExistence type="predicted"/>
<feature type="compositionally biased region" description="Polar residues" evidence="1">
    <location>
        <begin position="137"/>
        <end position="157"/>
    </location>
</feature>
<feature type="compositionally biased region" description="Low complexity" evidence="1">
    <location>
        <begin position="46"/>
        <end position="69"/>
    </location>
</feature>
<gene>
    <name evidence="2" type="ORF">ASIM_LOCUS2825</name>
</gene>